<evidence type="ECO:0000256" key="7">
    <source>
        <dbReference type="ARBA" id="ARBA00022777"/>
    </source>
</evidence>
<dbReference type="GO" id="GO:0005634">
    <property type="term" value="C:nucleus"/>
    <property type="evidence" value="ECO:0007669"/>
    <property type="project" value="TreeGrafter"/>
</dbReference>
<dbReference type="OMA" id="VMKKNEM"/>
<feature type="compositionally biased region" description="Polar residues" evidence="12">
    <location>
        <begin position="468"/>
        <end position="477"/>
    </location>
</feature>
<dbReference type="GO" id="GO:0005524">
    <property type="term" value="F:ATP binding"/>
    <property type="evidence" value="ECO:0007669"/>
    <property type="project" value="UniProtKB-KW"/>
</dbReference>
<dbReference type="InterPro" id="IPR008271">
    <property type="entry name" value="Ser/Thr_kinase_AS"/>
</dbReference>
<proteinExistence type="inferred from homology"/>
<keyword evidence="7" id="KW-0418">Kinase</keyword>
<feature type="compositionally biased region" description="Low complexity" evidence="12">
    <location>
        <begin position="543"/>
        <end position="553"/>
    </location>
</feature>
<feature type="domain" description="Protein kinase" evidence="13">
    <location>
        <begin position="23"/>
        <end position="889"/>
    </location>
</feature>
<dbReference type="STRING" id="46731.A0A3M6TA18"/>
<dbReference type="GO" id="GO:0035556">
    <property type="term" value="P:intracellular signal transduction"/>
    <property type="evidence" value="ECO:0007669"/>
    <property type="project" value="TreeGrafter"/>
</dbReference>
<keyword evidence="16" id="KW-1185">Reference proteome</keyword>
<dbReference type="PANTHER" id="PTHR24356:SF1">
    <property type="entry name" value="SERINE_THREONINE-PROTEIN KINASE GREATWALL"/>
    <property type="match status" value="1"/>
</dbReference>
<evidence type="ECO:0000259" key="13">
    <source>
        <dbReference type="PROSITE" id="PS50011"/>
    </source>
</evidence>
<evidence type="ECO:0000256" key="6">
    <source>
        <dbReference type="ARBA" id="ARBA00022741"/>
    </source>
</evidence>
<dbReference type="Gene3D" id="3.30.200.20">
    <property type="entry name" value="Phosphorylase Kinase, domain 1"/>
    <property type="match status" value="2"/>
</dbReference>
<dbReference type="SMART" id="SM00220">
    <property type="entry name" value="S_TKc"/>
    <property type="match status" value="1"/>
</dbReference>
<dbReference type="SUPFAM" id="SSF56112">
    <property type="entry name" value="Protein kinase-like (PK-like)"/>
    <property type="match status" value="1"/>
</dbReference>
<dbReference type="PROSITE" id="PS51285">
    <property type="entry name" value="AGC_KINASE_CTER"/>
    <property type="match status" value="1"/>
</dbReference>
<comment type="catalytic activity">
    <reaction evidence="10">
        <text>L-threonyl-[protein] + ATP = O-phospho-L-threonyl-[protein] + ADP + H(+)</text>
        <dbReference type="Rhea" id="RHEA:46608"/>
        <dbReference type="Rhea" id="RHEA-COMP:11060"/>
        <dbReference type="Rhea" id="RHEA-COMP:11605"/>
        <dbReference type="ChEBI" id="CHEBI:15378"/>
        <dbReference type="ChEBI" id="CHEBI:30013"/>
        <dbReference type="ChEBI" id="CHEBI:30616"/>
        <dbReference type="ChEBI" id="CHEBI:61977"/>
        <dbReference type="ChEBI" id="CHEBI:456216"/>
        <dbReference type="EC" id="2.7.11.1"/>
    </reaction>
</comment>
<gene>
    <name evidence="15" type="ORF">pdam_00014772</name>
</gene>
<feature type="region of interest" description="Disordered" evidence="12">
    <location>
        <begin position="770"/>
        <end position="793"/>
    </location>
</feature>
<feature type="compositionally biased region" description="Low complexity" evidence="12">
    <location>
        <begin position="478"/>
        <end position="491"/>
    </location>
</feature>
<dbReference type="EC" id="2.7.11.1" evidence="2"/>
<comment type="similarity">
    <text evidence="1">Belongs to the protein kinase superfamily. AGC Ser/Thr protein kinase family.</text>
</comment>
<organism evidence="15 16">
    <name type="scientific">Pocillopora damicornis</name>
    <name type="common">Cauliflower coral</name>
    <name type="synonym">Millepora damicornis</name>
    <dbReference type="NCBI Taxonomy" id="46731"/>
    <lineage>
        <taxon>Eukaryota</taxon>
        <taxon>Metazoa</taxon>
        <taxon>Cnidaria</taxon>
        <taxon>Anthozoa</taxon>
        <taxon>Hexacorallia</taxon>
        <taxon>Scleractinia</taxon>
        <taxon>Astrocoeniina</taxon>
        <taxon>Pocilloporidae</taxon>
        <taxon>Pocillopora</taxon>
    </lineage>
</organism>
<evidence type="ECO:0000256" key="12">
    <source>
        <dbReference type="SAM" id="MobiDB-lite"/>
    </source>
</evidence>
<dbReference type="PROSITE" id="PS00108">
    <property type="entry name" value="PROTEIN_KINASE_ST"/>
    <property type="match status" value="1"/>
</dbReference>
<evidence type="ECO:0000256" key="5">
    <source>
        <dbReference type="ARBA" id="ARBA00022679"/>
    </source>
</evidence>
<keyword evidence="6" id="KW-0547">Nucleotide-binding</keyword>
<reference evidence="15 16" key="1">
    <citation type="journal article" date="2018" name="Sci. Rep.">
        <title>Comparative analysis of the Pocillopora damicornis genome highlights role of immune system in coral evolution.</title>
        <authorList>
            <person name="Cunning R."/>
            <person name="Bay R.A."/>
            <person name="Gillette P."/>
            <person name="Baker A.C."/>
            <person name="Traylor-Knowles N."/>
        </authorList>
    </citation>
    <scope>NUCLEOTIDE SEQUENCE [LARGE SCALE GENOMIC DNA]</scope>
    <source>
        <strain evidence="15">RSMAS</strain>
        <tissue evidence="15">Whole animal</tissue>
    </source>
</reference>
<comment type="caution">
    <text evidence="15">The sequence shown here is derived from an EMBL/GenBank/DDBJ whole genome shotgun (WGS) entry which is preliminary data.</text>
</comment>
<evidence type="ECO:0000256" key="4">
    <source>
        <dbReference type="ARBA" id="ARBA00022527"/>
    </source>
</evidence>
<dbReference type="AlphaFoldDB" id="A0A3M6TA18"/>
<evidence type="ECO:0000313" key="16">
    <source>
        <dbReference type="Proteomes" id="UP000275408"/>
    </source>
</evidence>
<dbReference type="PANTHER" id="PTHR24356">
    <property type="entry name" value="SERINE/THREONINE-PROTEIN KINASE"/>
    <property type="match status" value="1"/>
</dbReference>
<dbReference type="InterPro" id="IPR011009">
    <property type="entry name" value="Kinase-like_dom_sf"/>
</dbReference>
<dbReference type="FunFam" id="3.30.200.20:FF:000550">
    <property type="entry name" value="Serine/threonine-protein kinase greatwall"/>
    <property type="match status" value="1"/>
</dbReference>
<feature type="region of interest" description="Disordered" evidence="12">
    <location>
        <begin position="530"/>
        <end position="559"/>
    </location>
</feature>
<protein>
    <recommendedName>
        <fullName evidence="3">Serine/threonine-protein kinase greatwall</fullName>
        <ecNumber evidence="2">2.7.11.1</ecNumber>
    </recommendedName>
    <alternativeName>
        <fullName evidence="9">Microtubule-associated serine/threonine-protein kinase-like</fullName>
    </alternativeName>
</protein>
<feature type="region of interest" description="Disordered" evidence="12">
    <location>
        <begin position="701"/>
        <end position="721"/>
    </location>
</feature>
<dbReference type="OrthoDB" id="162894at2759"/>
<keyword evidence="8" id="KW-0067">ATP-binding</keyword>
<evidence type="ECO:0000256" key="1">
    <source>
        <dbReference type="ARBA" id="ARBA00009903"/>
    </source>
</evidence>
<sequence>MDELSSEDKKSRYTVKPTSMDDFNIIKPISRGAFGKVFLARRRDKDQQFYAVKVVKKTDVVNKNMMEQVVAERDCLAIAKSPYIVNLFYSFQSKDRIFLVMEYLIGGDCKSLLHNMGYFDENMARIYISQVVLALDYLHKHGIIHRDLKPDNLLISNEGKIKLTDFGLSRLTLERKPSFIDVMSTPSLNKNDKTSGSSFFRTPGQVMSLTSNFTFSLSAARPTQRSRLNSSCSSLEEHMETTPIRQVTPVCRVDKIPGATPTGILGPNSQTPLAASGGQAVKKRTQFCPKISQKTFNIDDPPGTPLVADLMLHKNVRNRSPDEENQLPASKRLRQTGLTREIDALTLKEIRRSSENESPRGPLQEVCTHQRPLVKGADIIPENSLVRDQSPLEYKCESEGRTASREQEIITTPNPSSCAPLVLKFSSPRERAGTMMEFLKEKGQVTPNNECLEKEQAMSTFTPLTSMTRRITSPGMPSTSGYDSETSSSCEESNEQYHRYSNEAVNSDLEKTDKESRVIRTLELAGNRVNNFGSRTSQRADTSGSSGFNSSGSPCVREGEFTVNQTPDKLEIEITDEILPTVGNDKNNSLSRRESGIAVLPPSPDVSDRNVDNSSADEVENEKFSSHPVSFTAEIDKSSSESCPSHPLERSLTIDFENKQNVRRVNLKPSEDDYLNRGEVFHGDSEVESSSRSRCMTIPFENSDQEHEEEEKSVTQAPGSHMDISLPVTITSESPMDVTFQSSSSLKSTPGPMEVSNQWHHTSAPLIRTPFRTPKSCRRGKRPTSSPPKNRILGTPDYLAPEILLGNEHTPAVDWWSLGVCLYEFLTGVPPFNDDTPELVFSHIMQRELLWPEGEEALSQNAVDAVERILILEAEQRPGAKEIESLPFFSNMDWSSIHNHPPPFVPHPDDITDTIYFHARNTMQNLRMSSFSH</sequence>
<dbReference type="EMBL" id="RCHS01004043">
    <property type="protein sequence ID" value="RMX38171.1"/>
    <property type="molecule type" value="Genomic_DNA"/>
</dbReference>
<evidence type="ECO:0000256" key="2">
    <source>
        <dbReference type="ARBA" id="ARBA00012513"/>
    </source>
</evidence>
<feature type="region of interest" description="Disordered" evidence="12">
    <location>
        <begin position="468"/>
        <end position="497"/>
    </location>
</feature>
<feature type="region of interest" description="Disordered" evidence="12">
    <location>
        <begin position="583"/>
        <end position="613"/>
    </location>
</feature>
<evidence type="ECO:0000256" key="11">
    <source>
        <dbReference type="ARBA" id="ARBA00048679"/>
    </source>
</evidence>
<evidence type="ECO:0000256" key="9">
    <source>
        <dbReference type="ARBA" id="ARBA00033099"/>
    </source>
</evidence>
<keyword evidence="5" id="KW-0808">Transferase</keyword>
<dbReference type="InterPro" id="IPR050236">
    <property type="entry name" value="Ser_Thr_kinase_AGC"/>
</dbReference>
<dbReference type="InterPro" id="IPR000961">
    <property type="entry name" value="AGC-kinase_C"/>
</dbReference>
<keyword evidence="4" id="KW-0723">Serine/threonine-protein kinase</keyword>
<dbReference type="PROSITE" id="PS50011">
    <property type="entry name" value="PROTEIN_KINASE_DOM"/>
    <property type="match status" value="1"/>
</dbReference>
<evidence type="ECO:0000256" key="10">
    <source>
        <dbReference type="ARBA" id="ARBA00047899"/>
    </source>
</evidence>
<accession>A0A3M6TA18</accession>
<dbReference type="Gene3D" id="1.10.510.10">
    <property type="entry name" value="Transferase(Phosphotransferase) domain 1"/>
    <property type="match status" value="2"/>
</dbReference>
<dbReference type="FunFam" id="1.10.510.10:FF:000484">
    <property type="entry name" value="Serine/threonine-protein kinase greatwall, putative"/>
    <property type="match status" value="1"/>
</dbReference>
<dbReference type="Proteomes" id="UP000275408">
    <property type="component" value="Unassembled WGS sequence"/>
</dbReference>
<feature type="domain" description="AGC-kinase C-terminal" evidence="14">
    <location>
        <begin position="890"/>
        <end position="933"/>
    </location>
</feature>
<dbReference type="GO" id="GO:0004674">
    <property type="term" value="F:protein serine/threonine kinase activity"/>
    <property type="evidence" value="ECO:0007669"/>
    <property type="project" value="UniProtKB-KW"/>
</dbReference>
<evidence type="ECO:0000256" key="8">
    <source>
        <dbReference type="ARBA" id="ARBA00022840"/>
    </source>
</evidence>
<dbReference type="Pfam" id="PF00069">
    <property type="entry name" value="Pkinase"/>
    <property type="match status" value="2"/>
</dbReference>
<evidence type="ECO:0000256" key="3">
    <source>
        <dbReference type="ARBA" id="ARBA00022148"/>
    </source>
</evidence>
<comment type="catalytic activity">
    <reaction evidence="11">
        <text>L-seryl-[protein] + ATP = O-phospho-L-seryl-[protein] + ADP + H(+)</text>
        <dbReference type="Rhea" id="RHEA:17989"/>
        <dbReference type="Rhea" id="RHEA-COMP:9863"/>
        <dbReference type="Rhea" id="RHEA-COMP:11604"/>
        <dbReference type="ChEBI" id="CHEBI:15378"/>
        <dbReference type="ChEBI" id="CHEBI:29999"/>
        <dbReference type="ChEBI" id="CHEBI:30616"/>
        <dbReference type="ChEBI" id="CHEBI:83421"/>
        <dbReference type="ChEBI" id="CHEBI:456216"/>
        <dbReference type="EC" id="2.7.11.1"/>
    </reaction>
</comment>
<evidence type="ECO:0000313" key="15">
    <source>
        <dbReference type="EMBL" id="RMX38171.1"/>
    </source>
</evidence>
<feature type="compositionally biased region" description="Polar residues" evidence="12">
    <location>
        <begin position="530"/>
        <end position="542"/>
    </location>
</feature>
<evidence type="ECO:0000259" key="14">
    <source>
        <dbReference type="PROSITE" id="PS51285"/>
    </source>
</evidence>
<name>A0A3M6TA18_POCDA</name>
<dbReference type="InterPro" id="IPR000719">
    <property type="entry name" value="Prot_kinase_dom"/>
</dbReference>